<name>A0AAJ6B7E4_9SPHI</name>
<keyword evidence="1" id="KW-0812">Transmembrane</keyword>
<organism evidence="2 3">
    <name type="scientific">Candidatus Pedobacter colombiensis</name>
    <dbReference type="NCBI Taxonomy" id="3121371"/>
    <lineage>
        <taxon>Bacteria</taxon>
        <taxon>Pseudomonadati</taxon>
        <taxon>Bacteroidota</taxon>
        <taxon>Sphingobacteriia</taxon>
        <taxon>Sphingobacteriales</taxon>
        <taxon>Sphingobacteriaceae</taxon>
        <taxon>Pedobacter</taxon>
    </lineage>
</organism>
<feature type="transmembrane region" description="Helical" evidence="1">
    <location>
        <begin position="155"/>
        <end position="180"/>
    </location>
</feature>
<sequence length="225" mass="25476">MDILFKMFLMLHIVAGTIGLMSGTINIIGKKGGKRHRVIGLIFLYSMLIVSVSAFVLSILHSDYFLFIVGVFTLYMTSSGTRYLHLKNLSKGQKPATIDWVLTYFMLSFGVLFLLFGLYHLVNKNSFGIVCIVFGIIGLRMVRTDFRNFSGNTEIANAWLVAHIQRMVGAYIATLTAFLVVNNKVIPAYIAWLLPTVIMFPLIVMWVKKYKVIKRPVVSRIRAEL</sequence>
<keyword evidence="1" id="KW-1133">Transmembrane helix</keyword>
<evidence type="ECO:0000313" key="3">
    <source>
        <dbReference type="Proteomes" id="UP001214530"/>
    </source>
</evidence>
<keyword evidence="1" id="KW-0472">Membrane</keyword>
<protein>
    <recommendedName>
        <fullName evidence="4">DUF2306 domain-containing protein</fullName>
    </recommendedName>
</protein>
<feature type="transmembrane region" description="Helical" evidence="1">
    <location>
        <begin position="64"/>
        <end position="84"/>
    </location>
</feature>
<feature type="transmembrane region" description="Helical" evidence="1">
    <location>
        <begin position="6"/>
        <end position="26"/>
    </location>
</feature>
<evidence type="ECO:0000256" key="1">
    <source>
        <dbReference type="SAM" id="Phobius"/>
    </source>
</evidence>
<evidence type="ECO:0000313" key="2">
    <source>
        <dbReference type="EMBL" id="WEK21017.1"/>
    </source>
</evidence>
<feature type="transmembrane region" description="Helical" evidence="1">
    <location>
        <begin position="125"/>
        <end position="143"/>
    </location>
</feature>
<feature type="transmembrane region" description="Helical" evidence="1">
    <location>
        <begin position="186"/>
        <end position="207"/>
    </location>
</feature>
<dbReference type="EMBL" id="CP119313">
    <property type="protein sequence ID" value="WEK21017.1"/>
    <property type="molecule type" value="Genomic_DNA"/>
</dbReference>
<reference evidence="2" key="1">
    <citation type="submission" date="2023-03" db="EMBL/GenBank/DDBJ databases">
        <title>Andean soil-derived lignocellulolytic bacterial consortium as a source of novel taxa and putative plastic-active enzymes.</title>
        <authorList>
            <person name="Diaz-Garcia L."/>
            <person name="Chuvochina M."/>
            <person name="Feuerriegel G."/>
            <person name="Bunk B."/>
            <person name="Sproer C."/>
            <person name="Streit W.R."/>
            <person name="Rodriguez L.M."/>
            <person name="Overmann J."/>
            <person name="Jimenez D.J."/>
        </authorList>
    </citation>
    <scope>NUCLEOTIDE SEQUENCE</scope>
    <source>
        <strain evidence="2">MAG 3858</strain>
    </source>
</reference>
<feature type="transmembrane region" description="Helical" evidence="1">
    <location>
        <begin position="38"/>
        <end position="58"/>
    </location>
</feature>
<evidence type="ECO:0008006" key="4">
    <source>
        <dbReference type="Google" id="ProtNLM"/>
    </source>
</evidence>
<dbReference type="AlphaFoldDB" id="A0AAJ6B7E4"/>
<dbReference type="Proteomes" id="UP001214530">
    <property type="component" value="Chromosome"/>
</dbReference>
<proteinExistence type="predicted"/>
<gene>
    <name evidence="2" type="ORF">P0Y49_07675</name>
</gene>
<feature type="transmembrane region" description="Helical" evidence="1">
    <location>
        <begin position="96"/>
        <end position="119"/>
    </location>
</feature>
<accession>A0AAJ6B7E4</accession>